<proteinExistence type="predicted"/>
<name>A0AAU9U0F9_EUPED</name>
<dbReference type="Proteomes" id="UP001153954">
    <property type="component" value="Unassembled WGS sequence"/>
</dbReference>
<protein>
    <submittedName>
        <fullName evidence="1">Uncharacterized protein</fullName>
    </submittedName>
</protein>
<keyword evidence="2" id="KW-1185">Reference proteome</keyword>
<gene>
    <name evidence="1" type="ORF">EEDITHA_LOCUS8668</name>
</gene>
<reference evidence="1" key="1">
    <citation type="submission" date="2022-03" db="EMBL/GenBank/DDBJ databases">
        <authorList>
            <person name="Tunstrom K."/>
        </authorList>
    </citation>
    <scope>NUCLEOTIDE SEQUENCE</scope>
</reference>
<sequence length="224" mass="25012">MTTPPLEQEVESILASSSAESRETVWYALHGFCANPRRIVLRCSRTPSCLTAGAHMVAAYRIIIGSTTVTYITRITSGWKSQQDVANTRVAKYSLAWRGLLVKNGYSLSAHIRDVLVEGQLVVDDNSQQHYFSEDANVDPTHCKTSGVVLKFARHYHSIGFIRRKPALILDTPLPNMIEGGIGSSLNLLDCVTDDHQHYVVSLPYTFSRGSSWRFHRLEPPIDP</sequence>
<dbReference type="AlphaFoldDB" id="A0AAU9U0F9"/>
<evidence type="ECO:0000313" key="1">
    <source>
        <dbReference type="EMBL" id="CAH2092956.1"/>
    </source>
</evidence>
<evidence type="ECO:0000313" key="2">
    <source>
        <dbReference type="Proteomes" id="UP001153954"/>
    </source>
</evidence>
<dbReference type="EMBL" id="CAKOGL010000012">
    <property type="protein sequence ID" value="CAH2092956.1"/>
    <property type="molecule type" value="Genomic_DNA"/>
</dbReference>
<comment type="caution">
    <text evidence="1">The sequence shown here is derived from an EMBL/GenBank/DDBJ whole genome shotgun (WGS) entry which is preliminary data.</text>
</comment>
<organism evidence="1 2">
    <name type="scientific">Euphydryas editha</name>
    <name type="common">Edith's checkerspot</name>
    <dbReference type="NCBI Taxonomy" id="104508"/>
    <lineage>
        <taxon>Eukaryota</taxon>
        <taxon>Metazoa</taxon>
        <taxon>Ecdysozoa</taxon>
        <taxon>Arthropoda</taxon>
        <taxon>Hexapoda</taxon>
        <taxon>Insecta</taxon>
        <taxon>Pterygota</taxon>
        <taxon>Neoptera</taxon>
        <taxon>Endopterygota</taxon>
        <taxon>Lepidoptera</taxon>
        <taxon>Glossata</taxon>
        <taxon>Ditrysia</taxon>
        <taxon>Papilionoidea</taxon>
        <taxon>Nymphalidae</taxon>
        <taxon>Nymphalinae</taxon>
        <taxon>Euphydryas</taxon>
    </lineage>
</organism>
<accession>A0AAU9U0F9</accession>